<keyword evidence="9" id="KW-1185">Reference proteome</keyword>
<keyword evidence="8" id="KW-0418">Kinase</keyword>
<feature type="domain" description="Histidine kinase" evidence="6">
    <location>
        <begin position="215"/>
        <end position="446"/>
    </location>
</feature>
<evidence type="ECO:0000256" key="3">
    <source>
        <dbReference type="ARBA" id="ARBA00022553"/>
    </source>
</evidence>
<dbReference type="InterPro" id="IPR003594">
    <property type="entry name" value="HATPase_dom"/>
</dbReference>
<keyword evidence="3 4" id="KW-0597">Phosphoprotein</keyword>
<dbReference type="SMART" id="SM00387">
    <property type="entry name" value="HATPase_c"/>
    <property type="match status" value="1"/>
</dbReference>
<dbReference type="InterPro" id="IPR005467">
    <property type="entry name" value="His_kinase_dom"/>
</dbReference>
<dbReference type="EC" id="2.7.13.3" evidence="2"/>
<dbReference type="AlphaFoldDB" id="A0A081BQE7"/>
<evidence type="ECO:0000259" key="7">
    <source>
        <dbReference type="PROSITE" id="PS50110"/>
    </source>
</evidence>
<dbReference type="Gene3D" id="3.30.565.10">
    <property type="entry name" value="Histidine kinase-like ATPase, C-terminal domain"/>
    <property type="match status" value="1"/>
</dbReference>
<dbReference type="InterPro" id="IPR001789">
    <property type="entry name" value="Sig_transdc_resp-reg_receiver"/>
</dbReference>
<dbReference type="STRING" id="1499966.U14_03865"/>
<dbReference type="PROSITE" id="PS50110">
    <property type="entry name" value="RESPONSE_REGULATORY"/>
    <property type="match status" value="1"/>
</dbReference>
<evidence type="ECO:0000256" key="2">
    <source>
        <dbReference type="ARBA" id="ARBA00012438"/>
    </source>
</evidence>
<dbReference type="PRINTS" id="PR00344">
    <property type="entry name" value="BCTRLSENSOR"/>
</dbReference>
<feature type="modified residue" description="4-aspartylphosphate" evidence="4">
    <location>
        <position position="59"/>
    </location>
</feature>
<sequence>MISSHPMYTILIVDDNPKNLFTLKTLLSEMLDAEIIEASSGAEALDQIAHHKTDLILLDIKMPDMDGFEVARLIRNRKKYQDVPIIFLTAFYKSDEFKHRGLEGGAIDYLTKPIDDNILINRVKAYLRVIEGERAINLQLEQMNAQLQQEIEQRKQAEQALQKLNEELERRVSERTQELQETNAALETSLDTLRLAQEQLIQSETLAALGGLVAGLSHEISTPIGVSVTAASYLEEQARCLKGAFEEGRLTKSEFLQFLDLTLESSPIILRNLQQASGLIHGFKHIAVDQSSGEKRRFFLKSYLDEILLSLHPKLKKTRHTVTVHCPESLELESYPGAFSQIFTNLIMNTLMHGFDGVEQGEIVCDITAQDGQVLVEFRDNGIGISPEHLGKIFDPFFTTKREQGGSGLGLNIIRNLVEHQLGGTIRCESRSGEGTSFFIAFPQQTSMPINLKSGA</sequence>
<keyword evidence="5" id="KW-0175">Coiled coil</keyword>
<feature type="domain" description="Response regulatory" evidence="7">
    <location>
        <begin position="9"/>
        <end position="127"/>
    </location>
</feature>
<dbReference type="SUPFAM" id="SSF52172">
    <property type="entry name" value="CheY-like"/>
    <property type="match status" value="1"/>
</dbReference>
<dbReference type="InterPro" id="IPR004358">
    <property type="entry name" value="Sig_transdc_His_kin-like_C"/>
</dbReference>
<gene>
    <name evidence="8" type="ORF">U14_03865</name>
</gene>
<dbReference type="Pfam" id="PF02518">
    <property type="entry name" value="HATPase_c"/>
    <property type="match status" value="1"/>
</dbReference>
<reference evidence="8" key="1">
    <citation type="journal article" date="2015" name="PeerJ">
        <title>First genomic representation of candidate bacterial phylum KSB3 points to enhanced environmental sensing as a trigger of wastewater bulking.</title>
        <authorList>
            <person name="Sekiguchi Y."/>
            <person name="Ohashi A."/>
            <person name="Parks D.H."/>
            <person name="Yamauchi T."/>
            <person name="Tyson G.W."/>
            <person name="Hugenholtz P."/>
        </authorList>
    </citation>
    <scope>NUCLEOTIDE SEQUENCE [LARGE SCALE GENOMIC DNA]</scope>
</reference>
<keyword evidence="8" id="KW-0808">Transferase</keyword>
<dbReference type="PANTHER" id="PTHR43547:SF2">
    <property type="entry name" value="HYBRID SIGNAL TRANSDUCTION HISTIDINE KINASE C"/>
    <property type="match status" value="1"/>
</dbReference>
<dbReference type="SMART" id="SM00448">
    <property type="entry name" value="REC"/>
    <property type="match status" value="1"/>
</dbReference>
<evidence type="ECO:0000256" key="4">
    <source>
        <dbReference type="PROSITE-ProRule" id="PRU00169"/>
    </source>
</evidence>
<proteinExistence type="predicted"/>
<dbReference type="Gene3D" id="1.10.287.130">
    <property type="match status" value="1"/>
</dbReference>
<evidence type="ECO:0000256" key="5">
    <source>
        <dbReference type="SAM" id="Coils"/>
    </source>
</evidence>
<evidence type="ECO:0000256" key="1">
    <source>
        <dbReference type="ARBA" id="ARBA00000085"/>
    </source>
</evidence>
<dbReference type="Proteomes" id="UP000030700">
    <property type="component" value="Unassembled WGS sequence"/>
</dbReference>
<dbReference type="GO" id="GO:0000155">
    <property type="term" value="F:phosphorelay sensor kinase activity"/>
    <property type="evidence" value="ECO:0007669"/>
    <property type="project" value="TreeGrafter"/>
</dbReference>
<organism evidence="8">
    <name type="scientific">Candidatus Moduliflexus flocculans</name>
    <dbReference type="NCBI Taxonomy" id="1499966"/>
    <lineage>
        <taxon>Bacteria</taxon>
        <taxon>Candidatus Moduliflexota</taxon>
        <taxon>Candidatus Moduliflexia</taxon>
        <taxon>Candidatus Moduliflexales</taxon>
        <taxon>Candidatus Moduliflexaceae</taxon>
    </lineage>
</organism>
<dbReference type="Pfam" id="PF00072">
    <property type="entry name" value="Response_reg"/>
    <property type="match status" value="1"/>
</dbReference>
<name>A0A081BQE7_9BACT</name>
<dbReference type="SUPFAM" id="SSF55874">
    <property type="entry name" value="ATPase domain of HSP90 chaperone/DNA topoisomerase II/histidine kinase"/>
    <property type="match status" value="1"/>
</dbReference>
<accession>A0A081BQE7</accession>
<comment type="catalytic activity">
    <reaction evidence="1">
        <text>ATP + protein L-histidine = ADP + protein N-phospho-L-histidine.</text>
        <dbReference type="EC" id="2.7.13.3"/>
    </reaction>
</comment>
<protein>
    <recommendedName>
        <fullName evidence="2">histidine kinase</fullName>
        <ecNumber evidence="2">2.7.13.3</ecNumber>
    </recommendedName>
</protein>
<feature type="coiled-coil region" evidence="5">
    <location>
        <begin position="130"/>
        <end position="199"/>
    </location>
</feature>
<dbReference type="EMBL" id="DF820458">
    <property type="protein sequence ID" value="GAK52613.1"/>
    <property type="molecule type" value="Genomic_DNA"/>
</dbReference>
<dbReference type="InterPro" id="IPR011006">
    <property type="entry name" value="CheY-like_superfamily"/>
</dbReference>
<dbReference type="Gene3D" id="3.40.50.2300">
    <property type="match status" value="1"/>
</dbReference>
<dbReference type="PANTHER" id="PTHR43547">
    <property type="entry name" value="TWO-COMPONENT HISTIDINE KINASE"/>
    <property type="match status" value="1"/>
</dbReference>
<evidence type="ECO:0000313" key="9">
    <source>
        <dbReference type="Proteomes" id="UP000030700"/>
    </source>
</evidence>
<evidence type="ECO:0000259" key="6">
    <source>
        <dbReference type="PROSITE" id="PS50109"/>
    </source>
</evidence>
<dbReference type="HOGENOM" id="CLU_000445_114_72_0"/>
<dbReference type="InterPro" id="IPR036890">
    <property type="entry name" value="HATPase_C_sf"/>
</dbReference>
<dbReference type="PROSITE" id="PS50109">
    <property type="entry name" value="HIS_KIN"/>
    <property type="match status" value="1"/>
</dbReference>
<evidence type="ECO:0000313" key="8">
    <source>
        <dbReference type="EMBL" id="GAK52613.1"/>
    </source>
</evidence>